<dbReference type="EMBL" id="DS995741">
    <property type="protein sequence ID" value="EGE05689.1"/>
    <property type="molecule type" value="Genomic_DNA"/>
</dbReference>
<feature type="domain" description="Calcineurin-like phosphoesterase" evidence="1">
    <location>
        <begin position="10"/>
        <end position="188"/>
    </location>
</feature>
<dbReference type="OrthoDB" id="630188at2759"/>
<dbReference type="PANTHER" id="PTHR12905">
    <property type="entry name" value="METALLOPHOSPHOESTERASE"/>
    <property type="match status" value="1"/>
</dbReference>
<dbReference type="SUPFAM" id="SSF56300">
    <property type="entry name" value="Metallo-dependent phosphatases"/>
    <property type="match status" value="1"/>
</dbReference>
<dbReference type="VEuPathDB" id="FungiDB:TEQG_04697"/>
<gene>
    <name evidence="2" type="ORF">TEQG_04697</name>
</gene>
<evidence type="ECO:0000313" key="2">
    <source>
        <dbReference type="EMBL" id="EGE05689.1"/>
    </source>
</evidence>
<dbReference type="PANTHER" id="PTHR12905:SF0">
    <property type="entry name" value="CALCINEURIN-LIKE PHOSPHOESTERASE DOMAIN-CONTAINING PROTEIN"/>
    <property type="match status" value="1"/>
</dbReference>
<name>F2PUX1_TRIEC</name>
<proteinExistence type="predicted"/>
<dbReference type="InterPro" id="IPR051693">
    <property type="entry name" value="UPF0046_metallophosphoest"/>
</dbReference>
<dbReference type="GO" id="GO:0016787">
    <property type="term" value="F:hydrolase activity"/>
    <property type="evidence" value="ECO:0007669"/>
    <property type="project" value="InterPro"/>
</dbReference>
<evidence type="ECO:0000313" key="3">
    <source>
        <dbReference type="Proteomes" id="UP000009169"/>
    </source>
</evidence>
<dbReference type="Gene3D" id="3.60.21.10">
    <property type="match status" value="1"/>
</dbReference>
<reference evidence="3" key="1">
    <citation type="journal article" date="2012" name="MBio">
        <title>Comparative genome analysis of Trichophyton rubrum and related dermatophytes reveals candidate genes involved in infection.</title>
        <authorList>
            <person name="Martinez D.A."/>
            <person name="Oliver B.G."/>
            <person name="Graeser Y."/>
            <person name="Goldberg J.M."/>
            <person name="Li W."/>
            <person name="Martinez-Rossi N.M."/>
            <person name="Monod M."/>
            <person name="Shelest E."/>
            <person name="Barton R.C."/>
            <person name="Birch E."/>
            <person name="Brakhage A.A."/>
            <person name="Chen Z."/>
            <person name="Gurr S.J."/>
            <person name="Heiman D."/>
            <person name="Heitman J."/>
            <person name="Kosti I."/>
            <person name="Rossi A."/>
            <person name="Saif S."/>
            <person name="Samalova M."/>
            <person name="Saunders C.W."/>
            <person name="Shea T."/>
            <person name="Summerbell R.C."/>
            <person name="Xu J."/>
            <person name="Young S."/>
            <person name="Zeng Q."/>
            <person name="Birren B.W."/>
            <person name="Cuomo C.A."/>
            <person name="White T.C."/>
        </authorList>
    </citation>
    <scope>NUCLEOTIDE SEQUENCE [LARGE SCALE GENOMIC DNA]</scope>
    <source>
        <strain evidence="3">ATCC MYA-4606 / CBS 127.97</strain>
    </source>
</reference>
<accession>F2PUX1</accession>
<dbReference type="CDD" id="cd07379">
    <property type="entry name" value="MPP_239FB"/>
    <property type="match status" value="1"/>
</dbReference>
<protein>
    <submittedName>
        <fullName evidence="2">Ser/Thr protein phosphatase</fullName>
    </submittedName>
</protein>
<dbReference type="HOGENOM" id="CLU_041441_2_0_1"/>
<dbReference type="Proteomes" id="UP000009169">
    <property type="component" value="Unassembled WGS sequence"/>
</dbReference>
<dbReference type="InterPro" id="IPR029052">
    <property type="entry name" value="Metallo-depent_PP-like"/>
</dbReference>
<dbReference type="eggNOG" id="KOG3947">
    <property type="taxonomic scope" value="Eukaryota"/>
</dbReference>
<dbReference type="Pfam" id="PF00149">
    <property type="entry name" value="Metallophos"/>
    <property type="match status" value="1"/>
</dbReference>
<dbReference type="AlphaFoldDB" id="F2PUX1"/>
<organism evidence="2 3">
    <name type="scientific">Trichophyton equinum (strain ATCC MYA-4606 / CBS 127.97)</name>
    <name type="common">Horse ringworm fungus</name>
    <dbReference type="NCBI Taxonomy" id="559882"/>
    <lineage>
        <taxon>Eukaryota</taxon>
        <taxon>Fungi</taxon>
        <taxon>Dikarya</taxon>
        <taxon>Ascomycota</taxon>
        <taxon>Pezizomycotina</taxon>
        <taxon>Eurotiomycetes</taxon>
        <taxon>Eurotiomycetidae</taxon>
        <taxon>Onygenales</taxon>
        <taxon>Arthrodermataceae</taxon>
        <taxon>Trichophyton</taxon>
    </lineage>
</organism>
<evidence type="ECO:0000259" key="1">
    <source>
        <dbReference type="Pfam" id="PF00149"/>
    </source>
</evidence>
<keyword evidence="3" id="KW-1185">Reference proteome</keyword>
<sequence>MPYTPPSQYADVALHCGDLTERSTLEEYRSAAQLLKQVNAPLKLAIAGNHDFTLDIPFYIAKLEQIPVERHTRLVKECGDFGEARQVLEEAGIILLDEGIHHFDLANGARLSIYASPYTPVYGHWGFQYYRQQGHQFEMEGVDIAMTHGPPKGLLDTAFSGHNAGCTSLFGAVSQARPKIHCFGHIHEAWGAKLVTWKNTNSLFSIFSNSNPVDEDKSILINSLMGARDSKALLDQLQYHRDEGYYTLSYCSDDQTSIQPGQQTLVINASMKGLGRNTCHIPWLVDIELPKAE</sequence>
<dbReference type="InterPro" id="IPR004843">
    <property type="entry name" value="Calcineurin-like_PHP"/>
</dbReference>